<evidence type="ECO:0000256" key="6">
    <source>
        <dbReference type="ARBA" id="ARBA00022840"/>
    </source>
</evidence>
<dbReference type="Proteomes" id="UP000305778">
    <property type="component" value="Unassembled WGS sequence"/>
</dbReference>
<dbReference type="GO" id="GO:0004674">
    <property type="term" value="F:protein serine/threonine kinase activity"/>
    <property type="evidence" value="ECO:0007669"/>
    <property type="project" value="UniProtKB-KW"/>
</dbReference>
<proteinExistence type="predicted"/>
<keyword evidence="6" id="KW-0067">ATP-binding</keyword>
<comment type="catalytic activity">
    <reaction evidence="8">
        <text>L-seryl-[protein] + ATP = O-phospho-L-seryl-[protein] + ADP + H(+)</text>
        <dbReference type="Rhea" id="RHEA:17989"/>
        <dbReference type="Rhea" id="RHEA-COMP:9863"/>
        <dbReference type="Rhea" id="RHEA-COMP:11604"/>
        <dbReference type="ChEBI" id="CHEBI:15378"/>
        <dbReference type="ChEBI" id="CHEBI:29999"/>
        <dbReference type="ChEBI" id="CHEBI:30616"/>
        <dbReference type="ChEBI" id="CHEBI:83421"/>
        <dbReference type="ChEBI" id="CHEBI:456216"/>
        <dbReference type="EC" id="2.7.11.1"/>
    </reaction>
</comment>
<evidence type="ECO:0000256" key="5">
    <source>
        <dbReference type="ARBA" id="ARBA00022777"/>
    </source>
</evidence>
<dbReference type="InterPro" id="IPR011009">
    <property type="entry name" value="Kinase-like_dom_sf"/>
</dbReference>
<dbReference type="InterPro" id="IPR000719">
    <property type="entry name" value="Prot_kinase_dom"/>
</dbReference>
<dbReference type="SUPFAM" id="SSF56112">
    <property type="entry name" value="Protein kinase-like (PK-like)"/>
    <property type="match status" value="1"/>
</dbReference>
<dbReference type="PANTHER" id="PTHR24363">
    <property type="entry name" value="SERINE/THREONINE PROTEIN KINASE"/>
    <property type="match status" value="1"/>
</dbReference>
<evidence type="ECO:0000313" key="12">
    <source>
        <dbReference type="Proteomes" id="UP000305778"/>
    </source>
</evidence>
<dbReference type="OrthoDB" id="137117at2"/>
<dbReference type="InterPro" id="IPR011990">
    <property type="entry name" value="TPR-like_helical_dom_sf"/>
</dbReference>
<gene>
    <name evidence="11" type="ORF">FCI23_13360</name>
</gene>
<dbReference type="Pfam" id="PF00069">
    <property type="entry name" value="Pkinase"/>
    <property type="match status" value="1"/>
</dbReference>
<feature type="compositionally biased region" description="Low complexity" evidence="9">
    <location>
        <begin position="32"/>
        <end position="42"/>
    </location>
</feature>
<evidence type="ECO:0000256" key="7">
    <source>
        <dbReference type="ARBA" id="ARBA00047899"/>
    </source>
</evidence>
<evidence type="ECO:0000256" key="2">
    <source>
        <dbReference type="ARBA" id="ARBA00022527"/>
    </source>
</evidence>
<dbReference type="GO" id="GO:0005524">
    <property type="term" value="F:ATP binding"/>
    <property type="evidence" value="ECO:0007669"/>
    <property type="project" value="UniProtKB-KW"/>
</dbReference>
<dbReference type="Gene3D" id="1.25.40.10">
    <property type="entry name" value="Tetratricopeptide repeat domain"/>
    <property type="match status" value="1"/>
</dbReference>
<dbReference type="EC" id="2.7.11.1" evidence="1"/>
<evidence type="ECO:0000313" key="11">
    <source>
        <dbReference type="EMBL" id="TKA11339.1"/>
    </source>
</evidence>
<evidence type="ECO:0000256" key="4">
    <source>
        <dbReference type="ARBA" id="ARBA00022741"/>
    </source>
</evidence>
<feature type="domain" description="Protein kinase" evidence="10">
    <location>
        <begin position="126"/>
        <end position="487"/>
    </location>
</feature>
<dbReference type="InterPro" id="IPR031634">
    <property type="entry name" value="PknG_rubred"/>
</dbReference>
<dbReference type="PROSITE" id="PS50011">
    <property type="entry name" value="PROTEIN_KINASE_DOM"/>
    <property type="match status" value="1"/>
</dbReference>
<keyword evidence="5" id="KW-0418">Kinase</keyword>
<evidence type="ECO:0000256" key="3">
    <source>
        <dbReference type="ARBA" id="ARBA00022679"/>
    </source>
</evidence>
<dbReference type="PANTHER" id="PTHR24363:SF0">
    <property type="entry name" value="SERINE_THREONINE KINASE LIKE DOMAIN CONTAINING 1"/>
    <property type="match status" value="1"/>
</dbReference>
<keyword evidence="4" id="KW-0547">Nucleotide-binding</keyword>
<organism evidence="11 12">
    <name type="scientific">Actinacidiphila oryziradicis</name>
    <dbReference type="NCBI Taxonomy" id="2571141"/>
    <lineage>
        <taxon>Bacteria</taxon>
        <taxon>Bacillati</taxon>
        <taxon>Actinomycetota</taxon>
        <taxon>Actinomycetes</taxon>
        <taxon>Kitasatosporales</taxon>
        <taxon>Streptomycetaceae</taxon>
        <taxon>Actinacidiphila</taxon>
    </lineage>
</organism>
<sequence length="744" mass="80851">MATGFCDTCHRLPPGGATRPAPPPAPAPQTGPAPAVRRAPSAAGDLDRDGLVLLPHIPEPAPADAVSTTARPPTGGRRCGFKNCTGTIGVGYGGRPAPDHGYCPECGTPYSFQPQLRPDDRVGEHYRVLGYLAAGGLGWVYLAEDTRLPDHRVVLKGLINTGDAVSRRAAVEERRSLTTLHHRDIVRIITYVQHRVAGEAEPTGYIVMEYIGGRPLDQLLYASDEELEELFGEPFGTDHVLTYGCKILGALEYLHDQGLLYCDMKPDNVIHYGREIKVIDLGAVRRIDDRASGLVYTPDFAPPKKERDSRGFHIDTDLYTVGRMLQALAARAVPRTGLAARSFDRLIRRATHDDPAARFTSAAQMSRQLWEVLRENRALSRHEQYPERSTRFEPTAVLFGSALGTIPSLGHWTTRPGDGPPDLDSGAPSPQEVIRGLPVPIPDPQDPAAVLLGGLAADSPERIAERAEHDPALRTVEVALWLCRAYLSGRDPEQAAAARWLGEAAGLMGPDTAGYDWRLSWHRGLLRMTQGQVSQAQGEFAATYAALPGEWAPKLALGYCSEYLGGAEPEAEQYYEAVWQRDRTQGSAAFGLARVHLRRGDREAAVQVLDKVPTTSRHFDAARVAAVRVLAGRLSGAAPTAAGLREVNDRLKELRLDGGESRDRLVAEIRENVLGCRPGEGREAGFRGVSGLPDGALFGASDGPRPLAALLFESLRNLADQAQNADERGDLLDRAYAVRPETRF</sequence>
<dbReference type="Gene3D" id="3.30.200.20">
    <property type="entry name" value="Phosphorylase Kinase, domain 1"/>
    <property type="match status" value="1"/>
</dbReference>
<feature type="compositionally biased region" description="Pro residues" evidence="9">
    <location>
        <begin position="20"/>
        <end position="31"/>
    </location>
</feature>
<dbReference type="AlphaFoldDB" id="A0A4V5N0B0"/>
<evidence type="ECO:0000259" key="10">
    <source>
        <dbReference type="PROSITE" id="PS50011"/>
    </source>
</evidence>
<keyword evidence="2" id="KW-0723">Serine/threonine-protein kinase</keyword>
<dbReference type="SMART" id="SM00220">
    <property type="entry name" value="S_TKc"/>
    <property type="match status" value="1"/>
</dbReference>
<protein>
    <recommendedName>
        <fullName evidence="1">non-specific serine/threonine protein kinase</fullName>
        <ecNumber evidence="1">2.7.11.1</ecNumber>
    </recommendedName>
</protein>
<accession>A0A4V5N0B0</accession>
<dbReference type="Gene3D" id="1.10.510.10">
    <property type="entry name" value="Transferase(Phosphotransferase) domain 1"/>
    <property type="match status" value="1"/>
</dbReference>
<dbReference type="CDD" id="cd14014">
    <property type="entry name" value="STKc_PknB_like"/>
    <property type="match status" value="1"/>
</dbReference>
<comment type="catalytic activity">
    <reaction evidence="7">
        <text>L-threonyl-[protein] + ATP = O-phospho-L-threonyl-[protein] + ADP + H(+)</text>
        <dbReference type="Rhea" id="RHEA:46608"/>
        <dbReference type="Rhea" id="RHEA-COMP:11060"/>
        <dbReference type="Rhea" id="RHEA-COMP:11605"/>
        <dbReference type="ChEBI" id="CHEBI:15378"/>
        <dbReference type="ChEBI" id="CHEBI:30013"/>
        <dbReference type="ChEBI" id="CHEBI:30616"/>
        <dbReference type="ChEBI" id="CHEBI:61977"/>
        <dbReference type="ChEBI" id="CHEBI:456216"/>
        <dbReference type="EC" id="2.7.11.1"/>
    </reaction>
</comment>
<comment type="caution">
    <text evidence="11">The sequence shown here is derived from an EMBL/GenBank/DDBJ whole genome shotgun (WGS) entry which is preliminary data.</text>
</comment>
<dbReference type="Pfam" id="PF16918">
    <property type="entry name" value="PknG_TPR"/>
    <property type="match status" value="1"/>
</dbReference>
<reference evidence="11 12" key="1">
    <citation type="submission" date="2019-04" db="EMBL/GenBank/DDBJ databases">
        <title>Streptomyces oryziradicis sp. nov., a novel actinomycete isolated from rhizosphere soil of rice (Oryza sativa L.).</title>
        <authorList>
            <person name="Li C."/>
        </authorList>
    </citation>
    <scope>NUCLEOTIDE SEQUENCE [LARGE SCALE GENOMIC DNA]</scope>
    <source>
        <strain evidence="11 12">NEAU-C40</strain>
    </source>
</reference>
<keyword evidence="3" id="KW-0808">Transferase</keyword>
<evidence type="ECO:0000256" key="9">
    <source>
        <dbReference type="SAM" id="MobiDB-lite"/>
    </source>
</evidence>
<dbReference type="SUPFAM" id="SSF48452">
    <property type="entry name" value="TPR-like"/>
    <property type="match status" value="1"/>
</dbReference>
<dbReference type="InterPro" id="IPR031636">
    <property type="entry name" value="PknG_TPR"/>
</dbReference>
<evidence type="ECO:0000256" key="8">
    <source>
        <dbReference type="ARBA" id="ARBA00048679"/>
    </source>
</evidence>
<evidence type="ECO:0000256" key="1">
    <source>
        <dbReference type="ARBA" id="ARBA00012513"/>
    </source>
</evidence>
<keyword evidence="12" id="KW-1185">Reference proteome</keyword>
<name>A0A4V5N0B0_9ACTN</name>
<feature type="region of interest" description="Disordered" evidence="9">
    <location>
        <begin position="11"/>
        <end position="42"/>
    </location>
</feature>
<dbReference type="EMBL" id="SUMC01000009">
    <property type="protein sequence ID" value="TKA11339.1"/>
    <property type="molecule type" value="Genomic_DNA"/>
</dbReference>
<dbReference type="Pfam" id="PF16919">
    <property type="entry name" value="PknG_rubred"/>
    <property type="match status" value="1"/>
</dbReference>